<feature type="region of interest" description="Disordered" evidence="1">
    <location>
        <begin position="452"/>
        <end position="496"/>
    </location>
</feature>
<evidence type="ECO:0000313" key="2">
    <source>
        <dbReference type="EMBL" id="EHL30019.1"/>
    </source>
</evidence>
<evidence type="ECO:0000313" key="3">
    <source>
        <dbReference type="Proteomes" id="UP000002770"/>
    </source>
</evidence>
<name>G9ERV1_9GAMM</name>
<dbReference type="EMBL" id="JH413840">
    <property type="protein sequence ID" value="EHL30019.1"/>
    <property type="molecule type" value="Genomic_DNA"/>
</dbReference>
<organism evidence="2 3">
    <name type="scientific">Legionella drancourtii LLAP12</name>
    <dbReference type="NCBI Taxonomy" id="658187"/>
    <lineage>
        <taxon>Bacteria</taxon>
        <taxon>Pseudomonadati</taxon>
        <taxon>Pseudomonadota</taxon>
        <taxon>Gammaproteobacteria</taxon>
        <taxon>Legionellales</taxon>
        <taxon>Legionellaceae</taxon>
        <taxon>Legionella</taxon>
    </lineage>
</organism>
<dbReference type="HOGENOM" id="CLU_549562_0_0_6"/>
<gene>
    <name evidence="2" type="ORF">LDG_8019</name>
</gene>
<evidence type="ECO:0000256" key="1">
    <source>
        <dbReference type="SAM" id="MobiDB-lite"/>
    </source>
</evidence>
<keyword evidence="3" id="KW-1185">Reference proteome</keyword>
<accession>G9ERV1</accession>
<dbReference type="AlphaFoldDB" id="G9ERV1"/>
<protein>
    <submittedName>
        <fullName evidence="2">Uncharacterized protein</fullName>
    </submittedName>
</protein>
<reference evidence="2 3" key="1">
    <citation type="journal article" date="2011" name="BMC Genomics">
        <title>Insight into cross-talk between intra-amoebal pathogens.</title>
        <authorList>
            <person name="Gimenez G."/>
            <person name="Bertelli C."/>
            <person name="Moliner C."/>
            <person name="Robert C."/>
            <person name="Raoult D."/>
            <person name="Fournier P.E."/>
            <person name="Greub G."/>
        </authorList>
    </citation>
    <scope>NUCLEOTIDE SEQUENCE [LARGE SCALE GENOMIC DNA]</scope>
    <source>
        <strain evidence="2 3">LLAP12</strain>
    </source>
</reference>
<dbReference type="RefSeq" id="WP_006871907.1">
    <property type="nucleotide sequence ID" value="NZ_JH413840.1"/>
</dbReference>
<sequence>MKNKIVEGTPHEKSFPLVTSSPPEMHENLKILLSIIVDLNSIKSTCAYLKQNNQISENNILPEISWAATLIRYYRCCAMAKKYFGFKEKFFKEISEDAYKFHKYHVNMRDMHVAHSVNAFEQMEIGLVLTPPSGLKAILGISNLQMKLTRHSDPQAIHDLGCLAQFIENRLYLLITKQAEAYHEFFSQNISDSNCVLIDNPVAGNPVAGNPVAGNPVTGNPNNCIIIRAKSIKSKDPLDNFKQNIDILSSLFSITKELEYIQRTCDFITQHLPSTASNDQPNMLNIDNLWSYTLIAYRRCFNSGVRAPLTTEIFDGFEKWYKVVHESFNDDAGEMHESFSYSAGAVAHTSNYCDSYKACWILDKTENFRILNINFNYQVNYFLPTLREVQQMKALVTFILKNIPALINQQQETILREASALPIDTLYATELLKLEVPGPKKVLDSRNTMFTESPSGDVLDEDNELDLGGSLYPESSSGEVEDEDDDYNLAKSFNLS</sequence>
<dbReference type="OrthoDB" id="3619815at2"/>
<proteinExistence type="predicted"/>
<dbReference type="InParanoid" id="G9ERV1"/>
<dbReference type="Proteomes" id="UP000002770">
    <property type="component" value="Unassembled WGS sequence"/>
</dbReference>